<evidence type="ECO:0000256" key="1">
    <source>
        <dbReference type="SAM" id="Phobius"/>
    </source>
</evidence>
<organism evidence="2 3">
    <name type="scientific">Stackebrandtia nassauensis (strain DSM 44728 / CIP 108903 / NRRL B-16338 / NBRC 102104 / LLR-40K-21)</name>
    <dbReference type="NCBI Taxonomy" id="446470"/>
    <lineage>
        <taxon>Bacteria</taxon>
        <taxon>Bacillati</taxon>
        <taxon>Actinomycetota</taxon>
        <taxon>Actinomycetes</taxon>
        <taxon>Glycomycetales</taxon>
        <taxon>Glycomycetaceae</taxon>
        <taxon>Stackebrandtia</taxon>
    </lineage>
</organism>
<dbReference type="KEGG" id="sna:Snas_4595"/>
<keyword evidence="3" id="KW-1185">Reference proteome</keyword>
<proteinExistence type="predicted"/>
<evidence type="ECO:0000313" key="2">
    <source>
        <dbReference type="EMBL" id="ADD44239.1"/>
    </source>
</evidence>
<gene>
    <name evidence="2" type="ordered locus">Snas_4595</name>
</gene>
<keyword evidence="1" id="KW-1133">Transmembrane helix</keyword>
<reference evidence="2 3" key="1">
    <citation type="journal article" date="2009" name="Stand. Genomic Sci.">
        <title>Complete genome sequence of Stackebrandtia nassauensis type strain (LLR-40K-21).</title>
        <authorList>
            <person name="Munk C."/>
            <person name="Lapidus A."/>
            <person name="Copeland A."/>
            <person name="Jando M."/>
            <person name="Mayilraj S."/>
            <person name="Glavina Del Rio T."/>
            <person name="Nolan M."/>
            <person name="Chen F."/>
            <person name="Lucas S."/>
            <person name="Tice H."/>
            <person name="Cheng J.F."/>
            <person name="Han C."/>
            <person name="Detter J.C."/>
            <person name="Bruce D."/>
            <person name="Goodwin L."/>
            <person name="Chain P."/>
            <person name="Pitluck S."/>
            <person name="Goker M."/>
            <person name="Ovchinikova G."/>
            <person name="Pati A."/>
            <person name="Ivanova N."/>
            <person name="Mavromatis K."/>
            <person name="Chen A."/>
            <person name="Palaniappan K."/>
            <person name="Land M."/>
            <person name="Hauser L."/>
            <person name="Chang Y.J."/>
            <person name="Jeffries C.D."/>
            <person name="Bristow J."/>
            <person name="Eisen J.A."/>
            <person name="Markowitz V."/>
            <person name="Hugenholtz P."/>
            <person name="Kyrpides N.C."/>
            <person name="Klenk H.P."/>
        </authorList>
    </citation>
    <scope>NUCLEOTIDE SEQUENCE [LARGE SCALE GENOMIC DNA]</scope>
    <source>
        <strain evidence="3">DSM 44728 / CIP 108903 / NRRL B-16338 / NBRC 102104 / LLR-40K-21</strain>
    </source>
</reference>
<keyword evidence="1" id="KW-0812">Transmembrane</keyword>
<evidence type="ECO:0000313" key="3">
    <source>
        <dbReference type="Proteomes" id="UP000000844"/>
    </source>
</evidence>
<dbReference type="STRING" id="446470.Snas_4595"/>
<name>D3Q6J6_STANL</name>
<dbReference type="AlphaFoldDB" id="D3Q6J6"/>
<feature type="transmembrane region" description="Helical" evidence="1">
    <location>
        <begin position="48"/>
        <end position="70"/>
    </location>
</feature>
<dbReference type="EMBL" id="CP001778">
    <property type="protein sequence ID" value="ADD44239.1"/>
    <property type="molecule type" value="Genomic_DNA"/>
</dbReference>
<keyword evidence="1" id="KW-0472">Membrane</keyword>
<accession>D3Q6J6</accession>
<protein>
    <submittedName>
        <fullName evidence="2">Uncharacterized protein</fullName>
    </submittedName>
</protein>
<dbReference type="Proteomes" id="UP000000844">
    <property type="component" value="Chromosome"/>
</dbReference>
<dbReference type="HOGENOM" id="CLU_1128511_0_0_11"/>
<dbReference type="eggNOG" id="ENOG50339BQ">
    <property type="taxonomic scope" value="Bacteria"/>
</dbReference>
<sequence>MQNPKRPRGYEDRLLSELKTYVSERNQTMTTIEETPAKTPRFGRAAKFSFAGAVGAVALGVGAVVALPALTASPAYAVEDTKGGNVRVQVNSPDDAAGLEEALAEHGIKAKVDFPPIGYVCDWERYEPAVVDDNGEGEAIELGETDEGEPFAAFEVNPDNYSLDGDITLVVEISEGAFDKDAENVMVTGLEAAKGEVGECDPVKDDE</sequence>